<dbReference type="Proteomes" id="UP001247620">
    <property type="component" value="Unassembled WGS sequence"/>
</dbReference>
<keyword evidence="4" id="KW-1185">Reference proteome</keyword>
<evidence type="ECO:0000313" key="4">
    <source>
        <dbReference type="Proteomes" id="UP001247620"/>
    </source>
</evidence>
<proteinExistence type="predicted"/>
<feature type="domain" description="DUF6268" evidence="2">
    <location>
        <begin position="54"/>
        <end position="280"/>
    </location>
</feature>
<organism evidence="3 4">
    <name type="scientific">Mucilaginibacter pocheonensis</name>
    <dbReference type="NCBI Taxonomy" id="398050"/>
    <lineage>
        <taxon>Bacteria</taxon>
        <taxon>Pseudomonadati</taxon>
        <taxon>Bacteroidota</taxon>
        <taxon>Sphingobacteriia</taxon>
        <taxon>Sphingobacteriales</taxon>
        <taxon>Sphingobacteriaceae</taxon>
        <taxon>Mucilaginibacter</taxon>
    </lineage>
</organism>
<dbReference type="InterPro" id="IPR046235">
    <property type="entry name" value="DUF6268"/>
</dbReference>
<dbReference type="EMBL" id="JAVDUU010000001">
    <property type="protein sequence ID" value="MDR6941431.1"/>
    <property type="molecule type" value="Genomic_DNA"/>
</dbReference>
<sequence length="313" mass="34679">MKTGILYLIVIALISFELSAQAQQNTPVQQSAPSPATPQLGSFQTDYNYSPFTYKGRKMNIQQVNGTLTFPLINKLNDGKLDFLLVGAGYSGLFLSGMGTQFGETKFHTISVPVTFQKSFSPKYALIASFIPAISSDLKDISGDDMLYTGAVMLKIRKSANFSYSIGTAFSKQFFGTLLVPVIGVDWNINDKLSFTGTLPVSEKLNYQLSAKNAIGMSIDFGIGGGSYRLSKKMDSDYLQVQQFKSSLYYEYKLAKSFSVTVSAGYNFTQKLDLYSKDQKVNWVPFNDLNKRVPLTELKKTGVALQTGINYRF</sequence>
<dbReference type="RefSeq" id="WP_310093162.1">
    <property type="nucleotide sequence ID" value="NZ_JAVDUU010000001.1"/>
</dbReference>
<keyword evidence="1" id="KW-0732">Signal</keyword>
<protein>
    <recommendedName>
        <fullName evidence="2">DUF6268 domain-containing protein</fullName>
    </recommendedName>
</protein>
<evidence type="ECO:0000259" key="2">
    <source>
        <dbReference type="Pfam" id="PF19783"/>
    </source>
</evidence>
<evidence type="ECO:0000313" key="3">
    <source>
        <dbReference type="EMBL" id="MDR6941431.1"/>
    </source>
</evidence>
<evidence type="ECO:0000256" key="1">
    <source>
        <dbReference type="SAM" id="SignalP"/>
    </source>
</evidence>
<gene>
    <name evidence="3" type="ORF">J2W55_001259</name>
</gene>
<accession>A0ABU1T996</accession>
<comment type="caution">
    <text evidence="3">The sequence shown here is derived from an EMBL/GenBank/DDBJ whole genome shotgun (WGS) entry which is preliminary data.</text>
</comment>
<reference evidence="3 4" key="1">
    <citation type="submission" date="2023-07" db="EMBL/GenBank/DDBJ databases">
        <title>Sorghum-associated microbial communities from plants grown in Nebraska, USA.</title>
        <authorList>
            <person name="Schachtman D."/>
        </authorList>
    </citation>
    <scope>NUCLEOTIDE SEQUENCE [LARGE SCALE GENOMIC DNA]</scope>
    <source>
        <strain evidence="3 4">3262</strain>
    </source>
</reference>
<feature type="chain" id="PRO_5046707034" description="DUF6268 domain-containing protein" evidence="1">
    <location>
        <begin position="23"/>
        <end position="313"/>
    </location>
</feature>
<name>A0ABU1T996_9SPHI</name>
<dbReference type="Pfam" id="PF19783">
    <property type="entry name" value="DUF6268"/>
    <property type="match status" value="1"/>
</dbReference>
<feature type="signal peptide" evidence="1">
    <location>
        <begin position="1"/>
        <end position="22"/>
    </location>
</feature>